<dbReference type="AlphaFoldDB" id="A0A346AWC3"/>
<dbReference type="EMBL" id="CP029462">
    <property type="protein sequence ID" value="AXL20166.1"/>
    <property type="molecule type" value="Genomic_DNA"/>
</dbReference>
<name>A0A346AWC3_9FIRM</name>
<protein>
    <recommendedName>
        <fullName evidence="4">CopG family transcriptional regulator</fullName>
    </recommendedName>
</protein>
<dbReference type="OrthoDB" id="1626567at2"/>
<dbReference type="Proteomes" id="UP000254337">
    <property type="component" value="Chromosome"/>
</dbReference>
<dbReference type="KEGG" id="meg:DKB62_00490"/>
<evidence type="ECO:0000313" key="2">
    <source>
        <dbReference type="EMBL" id="AXL20166.1"/>
    </source>
</evidence>
<evidence type="ECO:0000256" key="1">
    <source>
        <dbReference type="SAM" id="MobiDB-lite"/>
    </source>
</evidence>
<reference evidence="2 3" key="1">
    <citation type="submission" date="2018-05" db="EMBL/GenBank/DDBJ databases">
        <title>Complete genome sequence of Megasphaera sp. AJH120T, isolated from the ceca of a chicken.</title>
        <authorList>
            <person name="Maki J."/>
            <person name="Looft T."/>
        </authorList>
    </citation>
    <scope>NUCLEOTIDE SEQUENCE [LARGE SCALE GENOMIC DNA]</scope>
    <source>
        <strain evidence="2 3">AJH120</strain>
    </source>
</reference>
<proteinExistence type="predicted"/>
<gene>
    <name evidence="2" type="ORF">DKB62_00490</name>
</gene>
<evidence type="ECO:0008006" key="4">
    <source>
        <dbReference type="Google" id="ProtNLM"/>
    </source>
</evidence>
<keyword evidence="3" id="KW-1185">Reference proteome</keyword>
<organism evidence="2 3">
    <name type="scientific">Megasphaera stantonii</name>
    <dbReference type="NCBI Taxonomy" id="2144175"/>
    <lineage>
        <taxon>Bacteria</taxon>
        <taxon>Bacillati</taxon>
        <taxon>Bacillota</taxon>
        <taxon>Negativicutes</taxon>
        <taxon>Veillonellales</taxon>
        <taxon>Veillonellaceae</taxon>
        <taxon>Megasphaera</taxon>
    </lineage>
</organism>
<accession>A0A346AWC3</accession>
<sequence>MQFEEVPKRKRIIDFFPEEKEVPQKKKRGAAKKDDEKKKRHRISTYLTDKQYKQFMAYCEDQDLSPAEAVRMAIRETIGKVNK</sequence>
<evidence type="ECO:0000313" key="3">
    <source>
        <dbReference type="Proteomes" id="UP000254337"/>
    </source>
</evidence>
<dbReference type="RefSeq" id="WP_087477421.1">
    <property type="nucleotide sequence ID" value="NZ_CP029462.1"/>
</dbReference>
<feature type="region of interest" description="Disordered" evidence="1">
    <location>
        <begin position="17"/>
        <end position="42"/>
    </location>
</feature>